<dbReference type="Gene3D" id="6.10.250.690">
    <property type="match status" value="1"/>
</dbReference>
<proteinExistence type="predicted"/>
<sequence>MTKGHILVIEDDKSIINFLTISLKTNNYKVDVAENGLNGMSLFFTNKPDMVLLDLGLPDIDGTEVIRQIRMSSNIPIIVISARGQDEEKVEALDLGADDFVTKPFSIQELMARIRVGFRKVMPDNTIQNVFESGGLKIDYEMRQVTVDEVPVHLTPIEYKILLLLVKNSGKVLTHRYLQNEIWGYTDEKEFQSLRVFMANIRKKIEKDTNHPQYIVTEVGVGYRFVGN</sequence>
<dbReference type="PANTHER" id="PTHR48111">
    <property type="entry name" value="REGULATOR OF RPOS"/>
    <property type="match status" value="1"/>
</dbReference>
<keyword evidence="4" id="KW-0804">Transcription</keyword>
<comment type="function">
    <text evidence="5">May play the central regulatory role in sporulation. It may be an element of the effector pathway responsible for the activation of sporulation genes in response to nutritional stress. Spo0A may act in concert with spo0H (a sigma factor) to control the expression of some genes that are critical to the sporulation process.</text>
</comment>
<keyword evidence="2" id="KW-0805">Transcription regulation</keyword>
<gene>
    <name evidence="10" type="ORF">LIZ65_12630</name>
</gene>
<dbReference type="Gene3D" id="3.40.50.2300">
    <property type="match status" value="1"/>
</dbReference>
<evidence type="ECO:0000256" key="2">
    <source>
        <dbReference type="ARBA" id="ARBA00023015"/>
    </source>
</evidence>
<dbReference type="InterPro" id="IPR001789">
    <property type="entry name" value="Sig_transdc_resp-reg_receiver"/>
</dbReference>
<protein>
    <recommendedName>
        <fullName evidence="1">Stage 0 sporulation protein A homolog</fullName>
    </recommendedName>
</protein>
<dbReference type="InterPro" id="IPR001867">
    <property type="entry name" value="OmpR/PhoB-type_DNA-bd"/>
</dbReference>
<dbReference type="SMART" id="SM00862">
    <property type="entry name" value="Trans_reg_C"/>
    <property type="match status" value="1"/>
</dbReference>
<accession>A0ABS8DI68</accession>
<keyword evidence="6" id="KW-0597">Phosphoprotein</keyword>
<dbReference type="SMART" id="SM00448">
    <property type="entry name" value="REC"/>
    <property type="match status" value="1"/>
</dbReference>
<feature type="domain" description="OmpR/PhoB-type" evidence="9">
    <location>
        <begin position="128"/>
        <end position="227"/>
    </location>
</feature>
<evidence type="ECO:0000256" key="7">
    <source>
        <dbReference type="PROSITE-ProRule" id="PRU01091"/>
    </source>
</evidence>
<dbReference type="PROSITE" id="PS50110">
    <property type="entry name" value="RESPONSE_REGULATORY"/>
    <property type="match status" value="1"/>
</dbReference>
<reference evidence="10 11" key="1">
    <citation type="submission" date="2021-10" db="EMBL/GenBank/DDBJ databases">
        <title>Collection of gut derived symbiotic bacterial strains cultured from healthy donors.</title>
        <authorList>
            <person name="Lin H."/>
            <person name="Littmann E."/>
            <person name="Kohout C."/>
            <person name="Pamer E.G."/>
        </authorList>
    </citation>
    <scope>NUCLEOTIDE SEQUENCE [LARGE SCALE GENOMIC DNA]</scope>
    <source>
        <strain evidence="10 11">DFI.1.165</strain>
    </source>
</reference>
<keyword evidence="11" id="KW-1185">Reference proteome</keyword>
<evidence type="ECO:0000259" key="9">
    <source>
        <dbReference type="PROSITE" id="PS51755"/>
    </source>
</evidence>
<evidence type="ECO:0000256" key="5">
    <source>
        <dbReference type="ARBA" id="ARBA00024867"/>
    </source>
</evidence>
<dbReference type="Pfam" id="PF00072">
    <property type="entry name" value="Response_reg"/>
    <property type="match status" value="1"/>
</dbReference>
<dbReference type="PROSITE" id="PS51755">
    <property type="entry name" value="OMPR_PHOB"/>
    <property type="match status" value="1"/>
</dbReference>
<dbReference type="InterPro" id="IPR011006">
    <property type="entry name" value="CheY-like_superfamily"/>
</dbReference>
<organism evidence="10 11">
    <name type="scientific">Bariatricus massiliensis</name>
    <dbReference type="NCBI Taxonomy" id="1745713"/>
    <lineage>
        <taxon>Bacteria</taxon>
        <taxon>Bacillati</taxon>
        <taxon>Bacillota</taxon>
        <taxon>Clostridia</taxon>
        <taxon>Lachnospirales</taxon>
        <taxon>Lachnospiraceae</taxon>
        <taxon>Bariatricus</taxon>
    </lineage>
</organism>
<dbReference type="Pfam" id="PF00486">
    <property type="entry name" value="Trans_reg_C"/>
    <property type="match status" value="1"/>
</dbReference>
<dbReference type="SUPFAM" id="SSF52172">
    <property type="entry name" value="CheY-like"/>
    <property type="match status" value="1"/>
</dbReference>
<evidence type="ECO:0000256" key="6">
    <source>
        <dbReference type="PROSITE-ProRule" id="PRU00169"/>
    </source>
</evidence>
<feature type="modified residue" description="4-aspartylphosphate" evidence="6">
    <location>
        <position position="54"/>
    </location>
</feature>
<dbReference type="Proteomes" id="UP001299546">
    <property type="component" value="Unassembled WGS sequence"/>
</dbReference>
<evidence type="ECO:0000256" key="3">
    <source>
        <dbReference type="ARBA" id="ARBA00023125"/>
    </source>
</evidence>
<dbReference type="InterPro" id="IPR036388">
    <property type="entry name" value="WH-like_DNA-bd_sf"/>
</dbReference>
<dbReference type="RefSeq" id="WP_066730625.1">
    <property type="nucleotide sequence ID" value="NZ_JAJCIQ010000009.1"/>
</dbReference>
<evidence type="ECO:0000256" key="1">
    <source>
        <dbReference type="ARBA" id="ARBA00018672"/>
    </source>
</evidence>
<dbReference type="CDD" id="cd17620">
    <property type="entry name" value="REC_OmpR_KdpE-like"/>
    <property type="match status" value="1"/>
</dbReference>
<name>A0ABS8DI68_9FIRM</name>
<comment type="caution">
    <text evidence="10">The sequence shown here is derived from an EMBL/GenBank/DDBJ whole genome shotgun (WGS) entry which is preliminary data.</text>
</comment>
<dbReference type="InterPro" id="IPR039420">
    <property type="entry name" value="WalR-like"/>
</dbReference>
<evidence type="ECO:0000256" key="4">
    <source>
        <dbReference type="ARBA" id="ARBA00023163"/>
    </source>
</evidence>
<dbReference type="PANTHER" id="PTHR48111:SF50">
    <property type="entry name" value="KDP OPERON TRANSCRIPTIONAL REGULATORY PROTEIN KDPE"/>
    <property type="match status" value="1"/>
</dbReference>
<evidence type="ECO:0000313" key="11">
    <source>
        <dbReference type="Proteomes" id="UP001299546"/>
    </source>
</evidence>
<dbReference type="Gene3D" id="1.10.10.10">
    <property type="entry name" value="Winged helix-like DNA-binding domain superfamily/Winged helix DNA-binding domain"/>
    <property type="match status" value="1"/>
</dbReference>
<dbReference type="EMBL" id="JAJCIS010000009">
    <property type="protein sequence ID" value="MCB7388132.1"/>
    <property type="molecule type" value="Genomic_DNA"/>
</dbReference>
<feature type="domain" description="Response regulatory" evidence="8">
    <location>
        <begin position="5"/>
        <end position="118"/>
    </location>
</feature>
<feature type="DNA-binding region" description="OmpR/PhoB-type" evidence="7">
    <location>
        <begin position="128"/>
        <end position="227"/>
    </location>
</feature>
<evidence type="ECO:0000313" key="10">
    <source>
        <dbReference type="EMBL" id="MCB7388132.1"/>
    </source>
</evidence>
<evidence type="ECO:0000259" key="8">
    <source>
        <dbReference type="PROSITE" id="PS50110"/>
    </source>
</evidence>
<dbReference type="CDD" id="cd00383">
    <property type="entry name" value="trans_reg_C"/>
    <property type="match status" value="1"/>
</dbReference>
<keyword evidence="3 7" id="KW-0238">DNA-binding</keyword>